<name>A0ABM7GX34_CUTAC</name>
<protein>
    <submittedName>
        <fullName evidence="1">Uncharacterized protein</fullName>
    </submittedName>
</protein>
<dbReference type="EMBL" id="AP019723">
    <property type="protein sequence ID" value="BBK83875.1"/>
    <property type="molecule type" value="Genomic_DNA"/>
</dbReference>
<evidence type="ECO:0000313" key="2">
    <source>
        <dbReference type="Proteomes" id="UP000318594"/>
    </source>
</evidence>
<reference evidence="1 2" key="1">
    <citation type="submission" date="2019-06" db="EMBL/GenBank/DDBJ databases">
        <title>Complete genome sequence of Cutibacterium acnes subsp. acnes NBRC 107605.</title>
        <authorList>
            <person name="Miura T."/>
            <person name="Furukawa M."/>
            <person name="Shimamura M."/>
            <person name="Ohyama Y."/>
            <person name="Yamazoe A."/>
            <person name="Kawasaki H."/>
        </authorList>
    </citation>
    <scope>NUCLEOTIDE SEQUENCE [LARGE SCALE GENOMIC DNA]</scope>
    <source>
        <strain evidence="1 2">NBRC 107605</strain>
    </source>
</reference>
<dbReference type="Proteomes" id="UP000318594">
    <property type="component" value="Chromosome"/>
</dbReference>
<proteinExistence type="predicted"/>
<evidence type="ECO:0000313" key="1">
    <source>
        <dbReference type="EMBL" id="BBK83875.1"/>
    </source>
</evidence>
<gene>
    <name evidence="1" type="ORF">CacPP4_04900</name>
</gene>
<keyword evidence="2" id="KW-1185">Reference proteome</keyword>
<accession>A0ABM7GX34</accession>
<sequence>MRDAAAKTVNLVGAAEGWVEDGPLPHAASNTAATAAMAQVRSETLDISITW</sequence>
<organism evidence="1 2">
    <name type="scientific">Cutibacterium acnes subsp. acnes</name>
    <dbReference type="NCBI Taxonomy" id="1734925"/>
    <lineage>
        <taxon>Bacteria</taxon>
        <taxon>Bacillati</taxon>
        <taxon>Actinomycetota</taxon>
        <taxon>Actinomycetes</taxon>
        <taxon>Propionibacteriales</taxon>
        <taxon>Propionibacteriaceae</taxon>
        <taxon>Cutibacterium</taxon>
    </lineage>
</organism>